<name>A0A061QQW7_9CHLO</name>
<gene>
    <name evidence="1" type="ORF">TSPGSL018_21644</name>
</gene>
<protein>
    <submittedName>
        <fullName evidence="1">Uncharacterized protein</fullName>
    </submittedName>
</protein>
<evidence type="ECO:0000313" key="1">
    <source>
        <dbReference type="EMBL" id="JAC63047.1"/>
    </source>
</evidence>
<reference evidence="1" key="1">
    <citation type="submission" date="2014-05" db="EMBL/GenBank/DDBJ databases">
        <title>The transcriptome of the halophilic microalga Tetraselmis sp. GSL018 isolated from the Great Salt Lake, Utah.</title>
        <authorList>
            <person name="Jinkerson R.E."/>
            <person name="D'Adamo S."/>
            <person name="Posewitz M.C."/>
        </authorList>
    </citation>
    <scope>NUCLEOTIDE SEQUENCE</scope>
    <source>
        <strain evidence="1">GSL018</strain>
    </source>
</reference>
<feature type="non-terminal residue" evidence="1">
    <location>
        <position position="1"/>
    </location>
</feature>
<dbReference type="AlphaFoldDB" id="A0A061QQW7"/>
<proteinExistence type="predicted"/>
<dbReference type="SUPFAM" id="SSF55486">
    <property type="entry name" value="Metalloproteases ('zincins'), catalytic domain"/>
    <property type="match status" value="1"/>
</dbReference>
<organism evidence="1">
    <name type="scientific">Tetraselmis sp. GSL018</name>
    <dbReference type="NCBI Taxonomy" id="582737"/>
    <lineage>
        <taxon>Eukaryota</taxon>
        <taxon>Viridiplantae</taxon>
        <taxon>Chlorophyta</taxon>
        <taxon>core chlorophytes</taxon>
        <taxon>Chlorodendrophyceae</taxon>
        <taxon>Chlorodendrales</taxon>
        <taxon>Chlorodendraceae</taxon>
        <taxon>Tetraselmis</taxon>
    </lineage>
</organism>
<accession>A0A061QQW7</accession>
<dbReference type="EMBL" id="GBEZ01023880">
    <property type="protein sequence ID" value="JAC63047.1"/>
    <property type="molecule type" value="Transcribed_RNA"/>
</dbReference>
<dbReference type="Gene3D" id="3.90.132.10">
    <property type="entry name" value="Leishmanolysin , domain 2"/>
    <property type="match status" value="1"/>
</dbReference>
<sequence>DGGGGGSAGSHWEREHVGRDLMLAASGEPDHFHFSPFTLALADGASPGSHLSLDSHMNMCWFAGFLYVLSRTHFGDLYGLQPRMHTQGKGKSHKEISALH</sequence>